<proteinExistence type="inferred from homology"/>
<dbReference type="OrthoDB" id="427096at2759"/>
<evidence type="ECO:0000259" key="6">
    <source>
        <dbReference type="Pfam" id="PF17039"/>
    </source>
</evidence>
<reference evidence="7" key="1">
    <citation type="submission" date="2021-06" db="EMBL/GenBank/DDBJ databases">
        <authorList>
            <person name="Hodson N. C."/>
            <person name="Mongue J. A."/>
            <person name="Jaron S. K."/>
        </authorList>
    </citation>
    <scope>NUCLEOTIDE SEQUENCE</scope>
</reference>
<dbReference type="EMBL" id="CAJVCH010544693">
    <property type="protein sequence ID" value="CAG7827742.1"/>
    <property type="molecule type" value="Genomic_DNA"/>
</dbReference>
<keyword evidence="2 3" id="KW-0333">Golgi apparatus</keyword>
<dbReference type="EC" id="2.4.1.-" evidence="3"/>
<evidence type="ECO:0000256" key="2">
    <source>
        <dbReference type="ARBA" id="ARBA00023034"/>
    </source>
</evidence>
<dbReference type="InterPro" id="IPR055270">
    <property type="entry name" value="Glyco_tran_10_C"/>
</dbReference>
<dbReference type="Pfam" id="PF00852">
    <property type="entry name" value="Glyco_transf_10"/>
    <property type="match status" value="1"/>
</dbReference>
<name>A0A8J2PFN0_9HEXA</name>
<protein>
    <recommendedName>
        <fullName evidence="3">Fucosyltransferase</fullName>
        <ecNumber evidence="3">2.4.1.-</ecNumber>
    </recommendedName>
</protein>
<dbReference type="Proteomes" id="UP000708208">
    <property type="component" value="Unassembled WGS sequence"/>
</dbReference>
<evidence type="ECO:0000256" key="1">
    <source>
        <dbReference type="ARBA" id="ARBA00004447"/>
    </source>
</evidence>
<dbReference type="PANTHER" id="PTHR48438:SF1">
    <property type="entry name" value="ALPHA-(1,3)-FUCOSYLTRANSFERASE C-RELATED"/>
    <property type="match status" value="1"/>
</dbReference>
<accession>A0A8J2PFN0</accession>
<dbReference type="AlphaFoldDB" id="A0A8J2PFN0"/>
<feature type="region of interest" description="Disordered" evidence="4">
    <location>
        <begin position="103"/>
        <end position="136"/>
    </location>
</feature>
<dbReference type="InterPro" id="IPR031481">
    <property type="entry name" value="Glyco_tran_10_N"/>
</dbReference>
<feature type="domain" description="Fucosyltransferase C-terminal" evidence="5">
    <location>
        <begin position="289"/>
        <end position="475"/>
    </location>
</feature>
<keyword evidence="3" id="KW-0808">Transferase</keyword>
<dbReference type="InterPro" id="IPR001503">
    <property type="entry name" value="Glyco_trans_10"/>
</dbReference>
<evidence type="ECO:0000256" key="4">
    <source>
        <dbReference type="SAM" id="MobiDB-lite"/>
    </source>
</evidence>
<dbReference type="PANTHER" id="PTHR48438">
    <property type="entry name" value="ALPHA-(1,3)-FUCOSYLTRANSFERASE C-RELATED"/>
    <property type="match status" value="1"/>
</dbReference>
<evidence type="ECO:0000313" key="8">
    <source>
        <dbReference type="Proteomes" id="UP000708208"/>
    </source>
</evidence>
<dbReference type="GO" id="GO:0008417">
    <property type="term" value="F:fucosyltransferase activity"/>
    <property type="evidence" value="ECO:0007669"/>
    <property type="project" value="InterPro"/>
</dbReference>
<dbReference type="GO" id="GO:0032580">
    <property type="term" value="C:Golgi cisterna membrane"/>
    <property type="evidence" value="ECO:0007669"/>
    <property type="project" value="UniProtKB-SubCell"/>
</dbReference>
<keyword evidence="8" id="KW-1185">Reference proteome</keyword>
<comment type="subcellular location">
    <subcellularLocation>
        <location evidence="1 3">Golgi apparatus</location>
        <location evidence="1 3">Golgi stack membrane</location>
        <topology evidence="1 3">Single-pass type II membrane protein</topology>
    </subcellularLocation>
</comment>
<evidence type="ECO:0000259" key="5">
    <source>
        <dbReference type="Pfam" id="PF00852"/>
    </source>
</evidence>
<dbReference type="FunFam" id="3.40.50.11660:FF:000004">
    <property type="entry name" value="Glycoprotein 3-alpha-L-fucosyltransferase A"/>
    <property type="match status" value="1"/>
</dbReference>
<comment type="caution">
    <text evidence="7">The sequence shown here is derived from an EMBL/GenBank/DDBJ whole genome shotgun (WGS) entry which is preliminary data.</text>
</comment>
<gene>
    <name evidence="7" type="ORF">AFUS01_LOCUS37708</name>
</gene>
<keyword evidence="3" id="KW-0328">Glycosyltransferase</keyword>
<keyword evidence="3" id="KW-0812">Transmembrane</keyword>
<evidence type="ECO:0000256" key="3">
    <source>
        <dbReference type="RuleBase" id="RU003832"/>
    </source>
</evidence>
<keyword evidence="3" id="KW-0472">Membrane</keyword>
<evidence type="ECO:0000313" key="7">
    <source>
        <dbReference type="EMBL" id="CAG7827742.1"/>
    </source>
</evidence>
<dbReference type="Pfam" id="PF17039">
    <property type="entry name" value="Glyco_tran_10_N"/>
    <property type="match status" value="1"/>
</dbReference>
<organism evidence="7 8">
    <name type="scientific">Allacma fusca</name>
    <dbReference type="NCBI Taxonomy" id="39272"/>
    <lineage>
        <taxon>Eukaryota</taxon>
        <taxon>Metazoa</taxon>
        <taxon>Ecdysozoa</taxon>
        <taxon>Arthropoda</taxon>
        <taxon>Hexapoda</taxon>
        <taxon>Collembola</taxon>
        <taxon>Symphypleona</taxon>
        <taxon>Sminthuridae</taxon>
        <taxon>Allacma</taxon>
    </lineage>
</organism>
<sequence>MTWVPGNKFVKVRKVLIVIVFTVAINICFLKLQHGGTEESTPLRPSASQLHQDEVQAIIMKSLYEPDVQITEVDQREVEHLPYSNGNRDIDLLRNEYQTLSQSGGDNIKTHNPPSPNDIEHPLAQENTPHKARSTDGQGKKLKKILVWNDYWKSKALWHKIFYEIIYDKCPHSSCILTTEKSQLQSSDAVLYHILDLHKEKYRVPEYRNPNQIWIAMSFEPPYILTYAGVDFPRLNGVFNRTMSYRQDSDIVVRHGRFTRIEERTKLPTFLGNWVGSHDDIEHRNYANGKRRLVAWFASSRGCKSQSNRETYVQQLQQYIPVDIYGSCGPFKCGIQKTIRNPYKVEHDDCYLLVSLAYKFILAFENSICEDYVTEKLYNNLKLNVVPVVLGGSNYSYYAPPNSVIDASQFTPKQLADYLQLLDSDDELYNEYFKWKRDFYVEANDGIPLICDLCDKLNQPQWETEEKVYTHFDTWVEGSCYPSYHGNESIPYATALKVRK</sequence>
<comment type="similarity">
    <text evidence="3">Belongs to the glycosyltransferase 10 family.</text>
</comment>
<feature type="domain" description="Fucosyltransferase N-terminal" evidence="6">
    <location>
        <begin position="141"/>
        <end position="256"/>
    </location>
</feature>